<evidence type="ECO:0000313" key="3">
    <source>
        <dbReference type="Proteomes" id="UP000046187"/>
    </source>
</evidence>
<protein>
    <recommendedName>
        <fullName evidence="1">RNA polymerase sigma-70 region 2 domain-containing protein</fullName>
    </recommendedName>
</protein>
<dbReference type="PANTHER" id="PTHR30173">
    <property type="entry name" value="SIGMA 19 FACTOR"/>
    <property type="match status" value="1"/>
</dbReference>
<dbReference type="EMBL" id="CXOI01000012">
    <property type="protein sequence ID" value="CTP83620.1"/>
    <property type="molecule type" value="Genomic_DNA"/>
</dbReference>
<proteinExistence type="predicted"/>
<dbReference type="PANTHER" id="PTHR30173:SF36">
    <property type="entry name" value="ECF RNA POLYMERASE SIGMA FACTOR SIGJ"/>
    <property type="match status" value="1"/>
</dbReference>
<dbReference type="InterPro" id="IPR013325">
    <property type="entry name" value="RNA_pol_sigma_r2"/>
</dbReference>
<evidence type="ECO:0000259" key="1">
    <source>
        <dbReference type="Pfam" id="PF04542"/>
    </source>
</evidence>
<dbReference type="AlphaFoldDB" id="A0A0K2ZJR5"/>
<dbReference type="Proteomes" id="UP000046187">
    <property type="component" value="Unassembled WGS sequence"/>
</dbReference>
<reference evidence="3" key="1">
    <citation type="submission" date="2015-07" db="EMBL/GenBank/DDBJ databases">
        <authorList>
            <person name="Wibberg D."/>
        </authorList>
    </citation>
    <scope>NUCLEOTIDE SEQUENCE [LARGE SCALE GENOMIC DNA]</scope>
</reference>
<organism evidence="2 3">
    <name type="scientific">Xanthomonas graminis pv. arrhenatheri LMG 727</name>
    <dbReference type="NCBI Taxonomy" id="1195923"/>
    <lineage>
        <taxon>Bacteria</taxon>
        <taxon>Pseudomonadati</taxon>
        <taxon>Pseudomonadota</taxon>
        <taxon>Gammaproteobacteria</taxon>
        <taxon>Lysobacterales</taxon>
        <taxon>Lysobacteraceae</taxon>
        <taxon>Xanthomonas</taxon>
        <taxon>Xanthomonas translucens group</taxon>
        <taxon>Xanthomonas graminis</taxon>
    </lineage>
</organism>
<dbReference type="RefSeq" id="WP_081004810.1">
    <property type="nucleotide sequence ID" value="NZ_CXOI01000012.1"/>
</dbReference>
<feature type="domain" description="RNA polymerase sigma-70 region 2" evidence="1">
    <location>
        <begin position="7"/>
        <end position="43"/>
    </location>
</feature>
<gene>
    <name evidence="2" type="ORF">XTALMG727_0687</name>
</gene>
<accession>A0A0K2ZJR5</accession>
<dbReference type="Gene3D" id="1.10.1740.10">
    <property type="match status" value="1"/>
</dbReference>
<dbReference type="InterPro" id="IPR007627">
    <property type="entry name" value="RNA_pol_sigma70_r2"/>
</dbReference>
<dbReference type="Pfam" id="PF04542">
    <property type="entry name" value="Sigma70_r2"/>
    <property type="match status" value="1"/>
</dbReference>
<dbReference type="GO" id="GO:0006352">
    <property type="term" value="P:DNA-templated transcription initiation"/>
    <property type="evidence" value="ECO:0007669"/>
    <property type="project" value="InterPro"/>
</dbReference>
<dbReference type="GO" id="GO:0016987">
    <property type="term" value="F:sigma factor activity"/>
    <property type="evidence" value="ECO:0007669"/>
    <property type="project" value="TreeGrafter"/>
</dbReference>
<sequence length="52" mass="5972">MSPDPTFESQRPRLFGPAYRLLGSRSDAEDVLQDAWLRWQASDRAAIPRPGW</sequence>
<dbReference type="SUPFAM" id="SSF88946">
    <property type="entry name" value="Sigma2 domain of RNA polymerase sigma factors"/>
    <property type="match status" value="1"/>
</dbReference>
<name>A0A0K2ZJR5_9XANT</name>
<evidence type="ECO:0000313" key="2">
    <source>
        <dbReference type="EMBL" id="CTP83620.1"/>
    </source>
</evidence>
<dbReference type="InterPro" id="IPR052704">
    <property type="entry name" value="ECF_Sigma-70_Domain"/>
</dbReference>
<keyword evidence="3" id="KW-1185">Reference proteome</keyword>